<dbReference type="Proteomes" id="UP000790377">
    <property type="component" value="Unassembled WGS sequence"/>
</dbReference>
<reference evidence="1" key="1">
    <citation type="journal article" date="2021" name="New Phytol.">
        <title>Evolutionary innovations through gain and loss of genes in the ectomycorrhizal Boletales.</title>
        <authorList>
            <person name="Wu G."/>
            <person name="Miyauchi S."/>
            <person name="Morin E."/>
            <person name="Kuo A."/>
            <person name="Drula E."/>
            <person name="Varga T."/>
            <person name="Kohler A."/>
            <person name="Feng B."/>
            <person name="Cao Y."/>
            <person name="Lipzen A."/>
            <person name="Daum C."/>
            <person name="Hundley H."/>
            <person name="Pangilinan J."/>
            <person name="Johnson J."/>
            <person name="Barry K."/>
            <person name="LaButti K."/>
            <person name="Ng V."/>
            <person name="Ahrendt S."/>
            <person name="Min B."/>
            <person name="Choi I.G."/>
            <person name="Park H."/>
            <person name="Plett J.M."/>
            <person name="Magnuson J."/>
            <person name="Spatafora J.W."/>
            <person name="Nagy L.G."/>
            <person name="Henrissat B."/>
            <person name="Grigoriev I.V."/>
            <person name="Yang Z.L."/>
            <person name="Xu J."/>
            <person name="Martin F.M."/>
        </authorList>
    </citation>
    <scope>NUCLEOTIDE SEQUENCE</scope>
    <source>
        <strain evidence="1">ATCC 28755</strain>
    </source>
</reference>
<sequence>MHRSQAHNTNLNPAPVSNKSSTSKQSFWRTRSGILTLVVIRVTIFVIAAFIGGAVGGYLSTHSWNGATSTPTSASGQMTSTSPTSSTQQATGPGPTPMDGSGGGDGDQPSGGIASLPQPSAQPSSAIEGRTAGGGIQVGTTATAAVGGWVVGK</sequence>
<organism evidence="1 2">
    <name type="scientific">Hygrophoropsis aurantiaca</name>
    <dbReference type="NCBI Taxonomy" id="72124"/>
    <lineage>
        <taxon>Eukaryota</taxon>
        <taxon>Fungi</taxon>
        <taxon>Dikarya</taxon>
        <taxon>Basidiomycota</taxon>
        <taxon>Agaricomycotina</taxon>
        <taxon>Agaricomycetes</taxon>
        <taxon>Agaricomycetidae</taxon>
        <taxon>Boletales</taxon>
        <taxon>Coniophorineae</taxon>
        <taxon>Hygrophoropsidaceae</taxon>
        <taxon>Hygrophoropsis</taxon>
    </lineage>
</organism>
<evidence type="ECO:0000313" key="2">
    <source>
        <dbReference type="Proteomes" id="UP000790377"/>
    </source>
</evidence>
<name>A0ACB8AFQ6_9AGAM</name>
<comment type="caution">
    <text evidence="1">The sequence shown here is derived from an EMBL/GenBank/DDBJ whole genome shotgun (WGS) entry which is preliminary data.</text>
</comment>
<proteinExistence type="predicted"/>
<gene>
    <name evidence="1" type="ORF">BJ138DRAFT_1149244</name>
</gene>
<dbReference type="EMBL" id="MU267660">
    <property type="protein sequence ID" value="KAH7912067.1"/>
    <property type="molecule type" value="Genomic_DNA"/>
</dbReference>
<protein>
    <submittedName>
        <fullName evidence="1">Uncharacterized protein</fullName>
    </submittedName>
</protein>
<keyword evidence="2" id="KW-1185">Reference proteome</keyword>
<accession>A0ACB8AFQ6</accession>
<evidence type="ECO:0000313" key="1">
    <source>
        <dbReference type="EMBL" id="KAH7912067.1"/>
    </source>
</evidence>